<dbReference type="EMBL" id="CP036261">
    <property type="protein sequence ID" value="QDS90925.1"/>
    <property type="molecule type" value="Genomic_DNA"/>
</dbReference>
<accession>A0A517M7T2</accession>
<keyword evidence="2" id="KW-1185">Reference proteome</keyword>
<dbReference type="RefSeq" id="WP_145348654.1">
    <property type="nucleotide sequence ID" value="NZ_CP036261.1"/>
</dbReference>
<sequence>MTRLPLDITLGDPGYGNRYALNMAKYLRYAEVRGFLGRSRQPTADERDTNRLAYLVGCPNWHTGATMYFRSALPVECPHVQKLNIYGCPNSPTLCDEPVLGIASVWVNVPPDPSSGLGSCRLQQAFALELAHTAVLSAAERFSFDVAPFLAAKKQVEENDYALRYQIGKTRKSPNRKFAASVWCHFDTQYRSELLVTSSDGSLRCRYQFATGDERSIGQLRWHGNEQVHVPLAALPGDAYWACSLDETFSFRFPKSEGGSAHHLYQHATMLLDGPWVMPDSQRGMQLLESAANAGYKHAIRRLQHMKQNHAVNPSGGSGES</sequence>
<evidence type="ECO:0000313" key="1">
    <source>
        <dbReference type="EMBL" id="QDS90925.1"/>
    </source>
</evidence>
<evidence type="ECO:0000313" key="2">
    <source>
        <dbReference type="Proteomes" id="UP000319557"/>
    </source>
</evidence>
<organism evidence="1 2">
    <name type="scientific">Rosistilla ulvae</name>
    <dbReference type="NCBI Taxonomy" id="1930277"/>
    <lineage>
        <taxon>Bacteria</taxon>
        <taxon>Pseudomonadati</taxon>
        <taxon>Planctomycetota</taxon>
        <taxon>Planctomycetia</taxon>
        <taxon>Pirellulales</taxon>
        <taxon>Pirellulaceae</taxon>
        <taxon>Rosistilla</taxon>
    </lineage>
</organism>
<reference evidence="1 2" key="1">
    <citation type="submission" date="2019-02" db="EMBL/GenBank/DDBJ databases">
        <title>Deep-cultivation of Planctomycetes and their phenomic and genomic characterization uncovers novel biology.</title>
        <authorList>
            <person name="Wiegand S."/>
            <person name="Jogler M."/>
            <person name="Boedeker C."/>
            <person name="Pinto D."/>
            <person name="Vollmers J."/>
            <person name="Rivas-Marin E."/>
            <person name="Kohn T."/>
            <person name="Peeters S.H."/>
            <person name="Heuer A."/>
            <person name="Rast P."/>
            <person name="Oberbeckmann S."/>
            <person name="Bunk B."/>
            <person name="Jeske O."/>
            <person name="Meyerdierks A."/>
            <person name="Storesund J.E."/>
            <person name="Kallscheuer N."/>
            <person name="Luecker S."/>
            <person name="Lage O.M."/>
            <person name="Pohl T."/>
            <person name="Merkel B.J."/>
            <person name="Hornburger P."/>
            <person name="Mueller R.-W."/>
            <person name="Bruemmer F."/>
            <person name="Labrenz M."/>
            <person name="Spormann A.M."/>
            <person name="Op den Camp H."/>
            <person name="Overmann J."/>
            <person name="Amann R."/>
            <person name="Jetten M.S.M."/>
            <person name="Mascher T."/>
            <person name="Medema M.H."/>
            <person name="Devos D.P."/>
            <person name="Kaster A.-K."/>
            <person name="Ovreas L."/>
            <person name="Rohde M."/>
            <person name="Galperin M.Y."/>
            <person name="Jogler C."/>
        </authorList>
    </citation>
    <scope>NUCLEOTIDE SEQUENCE [LARGE SCALE GENOMIC DNA]</scope>
    <source>
        <strain evidence="1 2">EC9</strain>
    </source>
</reference>
<name>A0A517M7T2_9BACT</name>
<proteinExistence type="predicted"/>
<dbReference type="OrthoDB" id="2929185at2"/>
<dbReference type="Proteomes" id="UP000319557">
    <property type="component" value="Chromosome"/>
</dbReference>
<dbReference type="AlphaFoldDB" id="A0A517M7T2"/>
<dbReference type="KEGG" id="ruv:EC9_51430"/>
<protein>
    <submittedName>
        <fullName evidence="1">Uncharacterized protein</fullName>
    </submittedName>
</protein>
<gene>
    <name evidence="1" type="ORF">EC9_51430</name>
</gene>